<evidence type="ECO:0000313" key="3">
    <source>
        <dbReference type="Proteomes" id="UP000007174"/>
    </source>
</evidence>
<dbReference type="EMBL" id="CACQ02009364">
    <property type="protein sequence ID" value="CCF47100.1"/>
    <property type="molecule type" value="Genomic_DNA"/>
</dbReference>
<dbReference type="Proteomes" id="UP000007174">
    <property type="component" value="Unassembled WGS sequence"/>
</dbReference>
<gene>
    <name evidence="2" type="ORF">CH063_15623</name>
</gene>
<dbReference type="STRING" id="759273.H1W3N7"/>
<sequence>MKASLSLAALTALAATAEAQNWLGFNSGATKTDRSAKFKADFEAEFKTAQNLEGAPGDFNA</sequence>
<dbReference type="VEuPathDB" id="FungiDB:CH63R_01877"/>
<proteinExistence type="predicted"/>
<feature type="signal peptide" evidence="1">
    <location>
        <begin position="1"/>
        <end position="19"/>
    </location>
</feature>
<keyword evidence="1" id="KW-0732">Signal</keyword>
<feature type="chain" id="PRO_5003555696" evidence="1">
    <location>
        <begin position="20"/>
        <end position="61"/>
    </location>
</feature>
<dbReference type="HOGENOM" id="CLU_2928914_0_0_1"/>
<accession>H1W3N7</accession>
<feature type="non-terminal residue" evidence="2">
    <location>
        <position position="61"/>
    </location>
</feature>
<protein>
    <submittedName>
        <fullName evidence="2">Uncharacterized protein</fullName>
    </submittedName>
</protein>
<organism evidence="2 3">
    <name type="scientific">Colletotrichum higginsianum (strain IMI 349063)</name>
    <name type="common">Crucifer anthracnose fungus</name>
    <dbReference type="NCBI Taxonomy" id="759273"/>
    <lineage>
        <taxon>Eukaryota</taxon>
        <taxon>Fungi</taxon>
        <taxon>Dikarya</taxon>
        <taxon>Ascomycota</taxon>
        <taxon>Pezizomycotina</taxon>
        <taxon>Sordariomycetes</taxon>
        <taxon>Hypocreomycetidae</taxon>
        <taxon>Glomerellales</taxon>
        <taxon>Glomerellaceae</taxon>
        <taxon>Colletotrichum</taxon>
        <taxon>Colletotrichum destructivum species complex</taxon>
    </lineage>
</organism>
<evidence type="ECO:0000256" key="1">
    <source>
        <dbReference type="SAM" id="SignalP"/>
    </source>
</evidence>
<reference evidence="3" key="1">
    <citation type="journal article" date="2012" name="Nat. Genet.">
        <title>Lifestyle transitions in plant pathogenic Colletotrichum fungi deciphered by genome and transcriptome analyses.</title>
        <authorList>
            <person name="O'Connell R.J."/>
            <person name="Thon M.R."/>
            <person name="Hacquard S."/>
            <person name="Amyotte S.G."/>
            <person name="Kleemann J."/>
            <person name="Torres M.F."/>
            <person name="Damm U."/>
            <person name="Buiate E.A."/>
            <person name="Epstein L."/>
            <person name="Alkan N."/>
            <person name="Altmueller J."/>
            <person name="Alvarado-Balderrama L."/>
            <person name="Bauser C.A."/>
            <person name="Becker C."/>
            <person name="Birren B.W."/>
            <person name="Chen Z."/>
            <person name="Choi J."/>
            <person name="Crouch J.A."/>
            <person name="Duvick J.P."/>
            <person name="Farman M.A."/>
            <person name="Gan P."/>
            <person name="Heiman D."/>
            <person name="Henrissat B."/>
            <person name="Howard R.J."/>
            <person name="Kabbage M."/>
            <person name="Koch C."/>
            <person name="Kracher B."/>
            <person name="Kubo Y."/>
            <person name="Law A.D."/>
            <person name="Lebrun M.-H."/>
            <person name="Lee Y.-H."/>
            <person name="Miyara I."/>
            <person name="Moore N."/>
            <person name="Neumann U."/>
            <person name="Nordstroem K."/>
            <person name="Panaccione D.G."/>
            <person name="Panstruga R."/>
            <person name="Place M."/>
            <person name="Proctor R.H."/>
            <person name="Prusky D."/>
            <person name="Rech G."/>
            <person name="Reinhardt R."/>
            <person name="Rollins J.A."/>
            <person name="Rounsley S."/>
            <person name="Schardl C.L."/>
            <person name="Schwartz D.C."/>
            <person name="Shenoy N."/>
            <person name="Shirasu K."/>
            <person name="Sikhakolli U.R."/>
            <person name="Stueber K."/>
            <person name="Sukno S.A."/>
            <person name="Sweigard J.A."/>
            <person name="Takano Y."/>
            <person name="Takahara H."/>
            <person name="Trail F."/>
            <person name="van der Does H.C."/>
            <person name="Voll L.M."/>
            <person name="Will I."/>
            <person name="Young S."/>
            <person name="Zeng Q."/>
            <person name="Zhang J."/>
            <person name="Zhou S."/>
            <person name="Dickman M.B."/>
            <person name="Schulze-Lefert P."/>
            <person name="Ver Loren van Themaat E."/>
            <person name="Ma L.-J."/>
            <person name="Vaillancourt L.J."/>
        </authorList>
    </citation>
    <scope>NUCLEOTIDE SEQUENCE [LARGE SCALE GENOMIC DNA]</scope>
    <source>
        <strain evidence="3">IMI 349063</strain>
    </source>
</reference>
<dbReference type="AlphaFoldDB" id="H1W3N7"/>
<name>H1W3N7_COLHI</name>
<evidence type="ECO:0000313" key="2">
    <source>
        <dbReference type="EMBL" id="CCF47100.1"/>
    </source>
</evidence>